<accession>A0A1M6JCB6</accession>
<dbReference type="Proteomes" id="UP000184536">
    <property type="component" value="Unassembled WGS sequence"/>
</dbReference>
<dbReference type="EMBL" id="FQZV01000025">
    <property type="protein sequence ID" value="SHJ44323.1"/>
    <property type="molecule type" value="Genomic_DNA"/>
</dbReference>
<reference evidence="3" key="1">
    <citation type="submission" date="2016-11" db="EMBL/GenBank/DDBJ databases">
        <authorList>
            <person name="Varghese N."/>
            <person name="Submissions S."/>
        </authorList>
    </citation>
    <scope>NUCLEOTIDE SEQUENCE [LARGE SCALE GENOMIC DNA]</scope>
    <source>
        <strain evidence="3">DSM 17957</strain>
    </source>
</reference>
<dbReference type="OrthoDB" id="1952125at2"/>
<organism evidence="2 3">
    <name type="scientific">Geosporobacter subterraneus DSM 17957</name>
    <dbReference type="NCBI Taxonomy" id="1121919"/>
    <lineage>
        <taxon>Bacteria</taxon>
        <taxon>Bacillati</taxon>
        <taxon>Bacillota</taxon>
        <taxon>Clostridia</taxon>
        <taxon>Peptostreptococcales</taxon>
        <taxon>Thermotaleaceae</taxon>
        <taxon>Geosporobacter</taxon>
    </lineage>
</organism>
<name>A0A1M6JCB6_9FIRM</name>
<evidence type="ECO:0000313" key="2">
    <source>
        <dbReference type="EMBL" id="SHJ44323.1"/>
    </source>
</evidence>
<sequence>MSIHERFIINLQGKNFVTYEGLLDLAHQQDLESITVDLVQLPSQDNAYTAVCKATVKTKDKVFTDFGDASPNSVRSTLTPHIIRMASTRAKARALRDFTNIGMTAIEELDLKDLEDTGIGGELPNPSIEPPVSEDPPTQRQLDTIKKLSGTLGISVNLENLTKRTAGELISKMLDEKYKRH</sequence>
<gene>
    <name evidence="2" type="ORF">SAMN02745975_02105</name>
</gene>
<feature type="region of interest" description="Disordered" evidence="1">
    <location>
        <begin position="117"/>
        <end position="139"/>
    </location>
</feature>
<evidence type="ECO:0000313" key="3">
    <source>
        <dbReference type="Proteomes" id="UP000184536"/>
    </source>
</evidence>
<dbReference type="RefSeq" id="WP_110941240.1">
    <property type="nucleotide sequence ID" value="NZ_FQZV01000025.1"/>
</dbReference>
<dbReference type="AlphaFoldDB" id="A0A1M6JCB6"/>
<protein>
    <submittedName>
        <fullName evidence="2">Uncharacterized protein</fullName>
    </submittedName>
</protein>
<keyword evidence="3" id="KW-1185">Reference proteome</keyword>
<evidence type="ECO:0000256" key="1">
    <source>
        <dbReference type="SAM" id="MobiDB-lite"/>
    </source>
</evidence>
<proteinExistence type="predicted"/>